<organism evidence="6 7">
    <name type="scientific">Fictibacillus marinisediminis</name>
    <dbReference type="NCBI Taxonomy" id="2878389"/>
    <lineage>
        <taxon>Bacteria</taxon>
        <taxon>Bacillati</taxon>
        <taxon>Bacillota</taxon>
        <taxon>Bacilli</taxon>
        <taxon>Bacillales</taxon>
        <taxon>Fictibacillaceae</taxon>
        <taxon>Fictibacillus</taxon>
    </lineage>
</organism>
<comment type="similarity">
    <text evidence="1 4">Belongs to the 4-oxalocrotonate tautomerase family.</text>
</comment>
<dbReference type="InterPro" id="IPR018191">
    <property type="entry name" value="4-OT"/>
</dbReference>
<proteinExistence type="inferred from homology"/>
<dbReference type="EMBL" id="JAIWJX010000002">
    <property type="protein sequence ID" value="MCK6258909.1"/>
    <property type="molecule type" value="Genomic_DNA"/>
</dbReference>
<name>A0A9X2BEE4_9BACL</name>
<dbReference type="Proteomes" id="UP001139011">
    <property type="component" value="Unassembled WGS sequence"/>
</dbReference>
<gene>
    <name evidence="6" type="ORF">LCY76_20265</name>
</gene>
<evidence type="ECO:0000256" key="1">
    <source>
        <dbReference type="ARBA" id="ARBA00006723"/>
    </source>
</evidence>
<dbReference type="PANTHER" id="PTHR35530:SF1">
    <property type="entry name" value="2-HYDROXYMUCONATE TAUTOMERASE"/>
    <property type="match status" value="1"/>
</dbReference>
<dbReference type="RefSeq" id="WP_248254141.1">
    <property type="nucleotide sequence ID" value="NZ_JAIWJX010000002.1"/>
</dbReference>
<dbReference type="EC" id="5.3.2.-" evidence="4"/>
<dbReference type="NCBIfam" id="NF002571">
    <property type="entry name" value="PRK02220.1"/>
    <property type="match status" value="1"/>
</dbReference>
<comment type="caution">
    <text evidence="6">The sequence shown here is derived from an EMBL/GenBank/DDBJ whole genome shotgun (WGS) entry which is preliminary data.</text>
</comment>
<evidence type="ECO:0000256" key="3">
    <source>
        <dbReference type="PIRSR" id="PIRSR618191-1"/>
    </source>
</evidence>
<dbReference type="GO" id="GO:0016853">
    <property type="term" value="F:isomerase activity"/>
    <property type="evidence" value="ECO:0007669"/>
    <property type="project" value="UniProtKB-UniRule"/>
</dbReference>
<dbReference type="Gene3D" id="3.30.429.10">
    <property type="entry name" value="Macrophage Migration Inhibitory Factor"/>
    <property type="match status" value="1"/>
</dbReference>
<feature type="domain" description="4-oxalocrotonate tautomerase-like" evidence="5">
    <location>
        <begin position="2"/>
        <end position="58"/>
    </location>
</feature>
<reference evidence="6" key="1">
    <citation type="submission" date="2021-09" db="EMBL/GenBank/DDBJ databases">
        <title>Genome analysis of Fictibacillus sp. KIGAM418 isolated from marine sediment.</title>
        <authorList>
            <person name="Seo M.-J."/>
            <person name="Cho E.-S."/>
            <person name="Hwang C.Y."/>
        </authorList>
    </citation>
    <scope>NUCLEOTIDE SEQUENCE</scope>
    <source>
        <strain evidence="6">KIGAM418</strain>
    </source>
</reference>
<evidence type="ECO:0000259" key="5">
    <source>
        <dbReference type="Pfam" id="PF01361"/>
    </source>
</evidence>
<evidence type="ECO:0000313" key="7">
    <source>
        <dbReference type="Proteomes" id="UP001139011"/>
    </source>
</evidence>
<dbReference type="InterPro" id="IPR014347">
    <property type="entry name" value="Tautomerase/MIF_sf"/>
</dbReference>
<dbReference type="SUPFAM" id="SSF55331">
    <property type="entry name" value="Tautomerase/MIF"/>
    <property type="match status" value="1"/>
</dbReference>
<keyword evidence="2 4" id="KW-0413">Isomerase</keyword>
<evidence type="ECO:0000313" key="6">
    <source>
        <dbReference type="EMBL" id="MCK6258909.1"/>
    </source>
</evidence>
<evidence type="ECO:0000256" key="4">
    <source>
        <dbReference type="RuleBase" id="RU362032"/>
    </source>
</evidence>
<dbReference type="Pfam" id="PF01361">
    <property type="entry name" value="Tautomerase"/>
    <property type="match status" value="1"/>
</dbReference>
<sequence>MPIIQVQIIKGRSDEQIQNMIASVTEAAASTLDVKQEQVRVLVTEVEGKHWAVGGKAKE</sequence>
<dbReference type="NCBIfam" id="TIGR00013">
    <property type="entry name" value="taut"/>
    <property type="match status" value="1"/>
</dbReference>
<feature type="active site" description="Proton acceptor; via imino nitrogen" evidence="3">
    <location>
        <position position="2"/>
    </location>
</feature>
<accession>A0A9X2BEE4</accession>
<evidence type="ECO:0000256" key="2">
    <source>
        <dbReference type="ARBA" id="ARBA00023235"/>
    </source>
</evidence>
<keyword evidence="7" id="KW-1185">Reference proteome</keyword>
<protein>
    <recommendedName>
        <fullName evidence="4">Tautomerase</fullName>
        <ecNumber evidence="4">5.3.2.-</ecNumber>
    </recommendedName>
</protein>
<dbReference type="NCBIfam" id="NF002524">
    <property type="entry name" value="PRK01964.1"/>
    <property type="match status" value="1"/>
</dbReference>
<dbReference type="InterPro" id="IPR004370">
    <property type="entry name" value="4-OT-like_dom"/>
</dbReference>
<dbReference type="AlphaFoldDB" id="A0A9X2BEE4"/>
<dbReference type="PANTHER" id="PTHR35530">
    <property type="entry name" value="TAUTOMERASE-RELATED"/>
    <property type="match status" value="1"/>
</dbReference>